<feature type="compositionally biased region" description="Basic and acidic residues" evidence="1">
    <location>
        <begin position="94"/>
        <end position="103"/>
    </location>
</feature>
<sequence>MASHPTCKSSQNQVNELQNRITEISWKSIGENEVKKAPNEKNVYMYRKIERFRSFLEAINWSEEEEYKDKRYTTKMKSEPTDTDPEEPIADGCACKDKTDSSSEQSDKFNQLLVDIDIMGQRLPNRGFLIVKDPIDSYTRMRKENVPERLGMNVIGLCKKLLQQDYGNQYPEEVTEIEENFKLREFLKASDKNEHCNSIEFIKLCSNSPVRIPANSVTILNGTGPN</sequence>
<evidence type="ECO:0000313" key="2">
    <source>
        <dbReference type="EMBL" id="CAC5387725.1"/>
    </source>
</evidence>
<organism evidence="2 3">
    <name type="scientific">Mytilus coruscus</name>
    <name type="common">Sea mussel</name>
    <dbReference type="NCBI Taxonomy" id="42192"/>
    <lineage>
        <taxon>Eukaryota</taxon>
        <taxon>Metazoa</taxon>
        <taxon>Spiralia</taxon>
        <taxon>Lophotrochozoa</taxon>
        <taxon>Mollusca</taxon>
        <taxon>Bivalvia</taxon>
        <taxon>Autobranchia</taxon>
        <taxon>Pteriomorphia</taxon>
        <taxon>Mytilida</taxon>
        <taxon>Mytiloidea</taxon>
        <taxon>Mytilidae</taxon>
        <taxon>Mytilinae</taxon>
        <taxon>Mytilus</taxon>
    </lineage>
</organism>
<feature type="region of interest" description="Disordered" evidence="1">
    <location>
        <begin position="73"/>
        <end position="103"/>
    </location>
</feature>
<evidence type="ECO:0000313" key="3">
    <source>
        <dbReference type="Proteomes" id="UP000507470"/>
    </source>
</evidence>
<evidence type="ECO:0000256" key="1">
    <source>
        <dbReference type="SAM" id="MobiDB-lite"/>
    </source>
</evidence>
<dbReference type="Proteomes" id="UP000507470">
    <property type="component" value="Unassembled WGS sequence"/>
</dbReference>
<accession>A0A6J8BUP5</accession>
<keyword evidence="3" id="KW-1185">Reference proteome</keyword>
<proteinExistence type="predicted"/>
<protein>
    <submittedName>
        <fullName evidence="2">Uncharacterized protein</fullName>
    </submittedName>
</protein>
<dbReference type="EMBL" id="CACVKT020004026">
    <property type="protein sequence ID" value="CAC5387725.1"/>
    <property type="molecule type" value="Genomic_DNA"/>
</dbReference>
<name>A0A6J8BUP5_MYTCO</name>
<reference evidence="2 3" key="1">
    <citation type="submission" date="2020-06" db="EMBL/GenBank/DDBJ databases">
        <authorList>
            <person name="Li R."/>
            <person name="Bekaert M."/>
        </authorList>
    </citation>
    <scope>NUCLEOTIDE SEQUENCE [LARGE SCALE GENOMIC DNA]</scope>
    <source>
        <strain evidence="3">wild</strain>
    </source>
</reference>
<gene>
    <name evidence="2" type="ORF">MCOR_23019</name>
</gene>
<dbReference type="AlphaFoldDB" id="A0A6J8BUP5"/>